<comment type="similarity">
    <text evidence="2">Belongs to the glycosyltransferase 2 family. GalNAc-T subfamily.</text>
</comment>
<dbReference type="SUPFAM" id="SSF53448">
    <property type="entry name" value="Nucleotide-diphospho-sugar transferases"/>
    <property type="match status" value="1"/>
</dbReference>
<evidence type="ECO:0000256" key="3">
    <source>
        <dbReference type="ARBA" id="ARBA00022679"/>
    </source>
</evidence>
<evidence type="ECO:0000256" key="7">
    <source>
        <dbReference type="ARBA" id="ARBA00023136"/>
    </source>
</evidence>
<evidence type="ECO:0000256" key="2">
    <source>
        <dbReference type="ARBA" id="ARBA00005680"/>
    </source>
</evidence>
<dbReference type="InterPro" id="IPR001173">
    <property type="entry name" value="Glyco_trans_2-like"/>
</dbReference>
<feature type="domain" description="Glycosyltransferase 2-like" evidence="10">
    <location>
        <begin position="46"/>
        <end position="201"/>
    </location>
</feature>
<feature type="non-terminal residue" evidence="12">
    <location>
        <position position="351"/>
    </location>
</feature>
<protein>
    <submittedName>
        <fullName evidence="12 13">Uncharacterized protein</fullName>
    </submittedName>
</protein>
<dbReference type="Pfam" id="PF02709">
    <property type="entry name" value="Glyco_transf_7C"/>
    <property type="match status" value="1"/>
</dbReference>
<keyword evidence="4" id="KW-0812">Transmembrane</keyword>
<evidence type="ECO:0000313" key="13">
    <source>
        <dbReference type="EnsemblMetazoa" id="CapteP141956"/>
    </source>
</evidence>
<dbReference type="EnsemblMetazoa" id="CapteT141956">
    <property type="protein sequence ID" value="CapteP141956"/>
    <property type="gene ID" value="CapteG141956"/>
</dbReference>
<evidence type="ECO:0000313" key="12">
    <source>
        <dbReference type="EMBL" id="ELT90152.1"/>
    </source>
</evidence>
<dbReference type="InterPro" id="IPR029044">
    <property type="entry name" value="Nucleotide-diphossugar_trans"/>
</dbReference>
<keyword evidence="7" id="KW-0472">Membrane</keyword>
<evidence type="ECO:0000256" key="5">
    <source>
        <dbReference type="ARBA" id="ARBA00022968"/>
    </source>
</evidence>
<dbReference type="InterPro" id="IPR027791">
    <property type="entry name" value="Galactosyl_T_C"/>
</dbReference>
<dbReference type="GO" id="GO:0004653">
    <property type="term" value="F:polypeptide N-acetylgalactosaminyltransferase activity"/>
    <property type="evidence" value="ECO:0007669"/>
    <property type="project" value="TreeGrafter"/>
</dbReference>
<evidence type="ECO:0000256" key="9">
    <source>
        <dbReference type="ARBA" id="ARBA00037847"/>
    </source>
</evidence>
<evidence type="ECO:0000259" key="11">
    <source>
        <dbReference type="Pfam" id="PF02709"/>
    </source>
</evidence>
<dbReference type="EMBL" id="AMQN01014547">
    <property type="status" value="NOT_ANNOTATED_CDS"/>
    <property type="molecule type" value="Genomic_DNA"/>
</dbReference>
<sequence>MPTTGYHSFNHSSSDLVGNFRHELPDFRMEGCHKKTYDLTTLGKTSIIIIFHNEARSTLLRTIHALLERTPILLLVEILIVDDASTHAWLKEPLDKYLQHLPRIRIIRLKQRQGLIRARTRGAEEAKGDILYFADAHTEVGEGWLPPLLQRIKENRKVLVFPEMDPIQHQSFEYWRAGDEYHGAFYWHMEFKYKFAPKEILNRRSDPTQPVPSPVMVGCAHAIEREYFFETGAYDTDMEIWGGENIEHAFRLWMCGGRVEVIPCSRVGHVFKPRLPYSFTGDSASIIQRNLIRIAETWMDDYKKFFYATQPSTISAVDLESLQKRKNIREKLNCKDFAWYLKNVFPEMPIP</sequence>
<proteinExistence type="inferred from homology"/>
<dbReference type="STRING" id="283909.R7T9F2"/>
<dbReference type="GO" id="GO:0016020">
    <property type="term" value="C:membrane"/>
    <property type="evidence" value="ECO:0007669"/>
    <property type="project" value="UniProtKB-SubCell"/>
</dbReference>
<keyword evidence="14" id="KW-1185">Reference proteome</keyword>
<dbReference type="GO" id="GO:0006493">
    <property type="term" value="P:protein O-linked glycosylation"/>
    <property type="evidence" value="ECO:0007669"/>
    <property type="project" value="TreeGrafter"/>
</dbReference>
<evidence type="ECO:0000256" key="8">
    <source>
        <dbReference type="ARBA" id="ARBA00023157"/>
    </source>
</evidence>
<evidence type="ECO:0000256" key="6">
    <source>
        <dbReference type="ARBA" id="ARBA00022989"/>
    </source>
</evidence>
<name>R7T9F2_CAPTE</name>
<reference evidence="13" key="3">
    <citation type="submission" date="2015-06" db="UniProtKB">
        <authorList>
            <consortium name="EnsemblMetazoa"/>
        </authorList>
    </citation>
    <scope>IDENTIFICATION</scope>
</reference>
<gene>
    <name evidence="12" type="ORF">CAPTEDRAFT_141956</name>
</gene>
<evidence type="ECO:0000256" key="1">
    <source>
        <dbReference type="ARBA" id="ARBA00004606"/>
    </source>
</evidence>
<evidence type="ECO:0000259" key="10">
    <source>
        <dbReference type="Pfam" id="PF00535"/>
    </source>
</evidence>
<feature type="domain" description="Galactosyltransferase C-terminal" evidence="11">
    <location>
        <begin position="210"/>
        <end position="270"/>
    </location>
</feature>
<comment type="subcellular location">
    <subcellularLocation>
        <location evidence="9">Endomembrane system</location>
        <topology evidence="9">Single-pass membrane protein</topology>
    </subcellularLocation>
    <subcellularLocation>
        <location evidence="1">Membrane</location>
        <topology evidence="1">Single-pass type II membrane protein</topology>
    </subcellularLocation>
</comment>
<keyword evidence="5" id="KW-0735">Signal-anchor</keyword>
<dbReference type="Proteomes" id="UP000014760">
    <property type="component" value="Unassembled WGS sequence"/>
</dbReference>
<accession>R7T9F2</accession>
<dbReference type="GO" id="GO:0005794">
    <property type="term" value="C:Golgi apparatus"/>
    <property type="evidence" value="ECO:0007669"/>
    <property type="project" value="TreeGrafter"/>
</dbReference>
<organism evidence="12">
    <name type="scientific">Capitella teleta</name>
    <name type="common">Polychaete worm</name>
    <dbReference type="NCBI Taxonomy" id="283909"/>
    <lineage>
        <taxon>Eukaryota</taxon>
        <taxon>Metazoa</taxon>
        <taxon>Spiralia</taxon>
        <taxon>Lophotrochozoa</taxon>
        <taxon>Annelida</taxon>
        <taxon>Polychaeta</taxon>
        <taxon>Sedentaria</taxon>
        <taxon>Scolecida</taxon>
        <taxon>Capitellidae</taxon>
        <taxon>Capitella</taxon>
    </lineage>
</organism>
<dbReference type="EMBL" id="KB311050">
    <property type="protein sequence ID" value="ELT90152.1"/>
    <property type="molecule type" value="Genomic_DNA"/>
</dbReference>
<dbReference type="OrthoDB" id="6119243at2759"/>
<dbReference type="Pfam" id="PF00535">
    <property type="entry name" value="Glycos_transf_2"/>
    <property type="match status" value="1"/>
</dbReference>
<dbReference type="PANTHER" id="PTHR11675:SF119">
    <property type="entry name" value="POLYPEPTIDE N-ACETYLGALACTOSAMINYLTRANSFERASE 2"/>
    <property type="match status" value="1"/>
</dbReference>
<dbReference type="InterPro" id="IPR045885">
    <property type="entry name" value="GalNAc-T"/>
</dbReference>
<evidence type="ECO:0000313" key="14">
    <source>
        <dbReference type="Proteomes" id="UP000014760"/>
    </source>
</evidence>
<dbReference type="OMA" id="QRLECKD"/>
<keyword evidence="8" id="KW-1015">Disulfide bond</keyword>
<dbReference type="Gene3D" id="3.90.550.10">
    <property type="entry name" value="Spore Coat Polysaccharide Biosynthesis Protein SpsA, Chain A"/>
    <property type="match status" value="1"/>
</dbReference>
<reference evidence="12 14" key="2">
    <citation type="journal article" date="2013" name="Nature">
        <title>Insights into bilaterian evolution from three spiralian genomes.</title>
        <authorList>
            <person name="Simakov O."/>
            <person name="Marletaz F."/>
            <person name="Cho S.J."/>
            <person name="Edsinger-Gonzales E."/>
            <person name="Havlak P."/>
            <person name="Hellsten U."/>
            <person name="Kuo D.H."/>
            <person name="Larsson T."/>
            <person name="Lv J."/>
            <person name="Arendt D."/>
            <person name="Savage R."/>
            <person name="Osoegawa K."/>
            <person name="de Jong P."/>
            <person name="Grimwood J."/>
            <person name="Chapman J.A."/>
            <person name="Shapiro H."/>
            <person name="Aerts A."/>
            <person name="Otillar R.P."/>
            <person name="Terry A.Y."/>
            <person name="Boore J.L."/>
            <person name="Grigoriev I.V."/>
            <person name="Lindberg D.R."/>
            <person name="Seaver E.C."/>
            <person name="Weisblat D.A."/>
            <person name="Putnam N.H."/>
            <person name="Rokhsar D.S."/>
        </authorList>
    </citation>
    <scope>NUCLEOTIDE SEQUENCE</scope>
    <source>
        <strain evidence="12 14">I ESC-2004</strain>
    </source>
</reference>
<dbReference type="CDD" id="cd02510">
    <property type="entry name" value="pp-GalNAc-T"/>
    <property type="match status" value="1"/>
</dbReference>
<keyword evidence="3" id="KW-0808">Transferase</keyword>
<dbReference type="AlphaFoldDB" id="R7T9F2"/>
<dbReference type="PANTHER" id="PTHR11675">
    <property type="entry name" value="N-ACETYLGALACTOSAMINYLTRANSFERASE"/>
    <property type="match status" value="1"/>
</dbReference>
<keyword evidence="6" id="KW-1133">Transmembrane helix</keyword>
<dbReference type="HOGENOM" id="CLU_013477_0_0_1"/>
<evidence type="ECO:0000256" key="4">
    <source>
        <dbReference type="ARBA" id="ARBA00022692"/>
    </source>
</evidence>
<reference evidence="14" key="1">
    <citation type="submission" date="2012-12" db="EMBL/GenBank/DDBJ databases">
        <authorList>
            <person name="Hellsten U."/>
            <person name="Grimwood J."/>
            <person name="Chapman J.A."/>
            <person name="Shapiro H."/>
            <person name="Aerts A."/>
            <person name="Otillar R.P."/>
            <person name="Terry A.Y."/>
            <person name="Boore J.L."/>
            <person name="Simakov O."/>
            <person name="Marletaz F."/>
            <person name="Cho S.-J."/>
            <person name="Edsinger-Gonzales E."/>
            <person name="Havlak P."/>
            <person name="Kuo D.-H."/>
            <person name="Larsson T."/>
            <person name="Lv J."/>
            <person name="Arendt D."/>
            <person name="Savage R."/>
            <person name="Osoegawa K."/>
            <person name="de Jong P."/>
            <person name="Lindberg D.R."/>
            <person name="Seaver E.C."/>
            <person name="Weisblat D.A."/>
            <person name="Putnam N.H."/>
            <person name="Grigoriev I.V."/>
            <person name="Rokhsar D.S."/>
        </authorList>
    </citation>
    <scope>NUCLEOTIDE SEQUENCE</scope>
    <source>
        <strain evidence="14">I ESC-2004</strain>
    </source>
</reference>